<feature type="region of interest" description="Disordered" evidence="1">
    <location>
        <begin position="1"/>
        <end position="120"/>
    </location>
</feature>
<feature type="compositionally biased region" description="Basic and acidic residues" evidence="1">
    <location>
        <begin position="202"/>
        <end position="211"/>
    </location>
</feature>
<reference evidence="3 4" key="1">
    <citation type="submission" date="2015-01" db="EMBL/GenBank/DDBJ databases">
        <title>Enhanced salinomycin production by adjusting the supply of polyketide extender units in Streptomyce albus DSM 41398.</title>
        <authorList>
            <person name="Lu C."/>
        </authorList>
    </citation>
    <scope>NUCLEOTIDE SEQUENCE [LARGE SCALE GENOMIC DNA]</scope>
    <source>
        <strain evidence="4">ATCC 21838 / DSM 41398 / FERM P-419 / JCM 4703 / NBRC 107858</strain>
    </source>
</reference>
<dbReference type="EMBL" id="CP010519">
    <property type="protein sequence ID" value="AJE82663.1"/>
    <property type="molecule type" value="Genomic_DNA"/>
</dbReference>
<feature type="compositionally biased region" description="Low complexity" evidence="1">
    <location>
        <begin position="27"/>
        <end position="44"/>
    </location>
</feature>
<dbReference type="InterPro" id="IPR025295">
    <property type="entry name" value="eCIS_core_dom"/>
</dbReference>
<feature type="compositionally biased region" description="Basic and acidic residues" evidence="1">
    <location>
        <begin position="47"/>
        <end position="56"/>
    </location>
</feature>
<dbReference type="Proteomes" id="UP000031523">
    <property type="component" value="Chromosome"/>
</dbReference>
<protein>
    <recommendedName>
        <fullName evidence="2">eCIS core domain-containing protein</fullName>
    </recommendedName>
</protein>
<feature type="domain" description="eCIS core" evidence="2">
    <location>
        <begin position="122"/>
        <end position="189"/>
    </location>
</feature>
<evidence type="ECO:0000313" key="3">
    <source>
        <dbReference type="EMBL" id="AJE82663.1"/>
    </source>
</evidence>
<evidence type="ECO:0000313" key="4">
    <source>
        <dbReference type="Proteomes" id="UP000031523"/>
    </source>
</evidence>
<proteinExistence type="predicted"/>
<feature type="region of interest" description="Disordered" evidence="1">
    <location>
        <begin position="578"/>
        <end position="612"/>
    </location>
</feature>
<feature type="compositionally biased region" description="Basic and acidic residues" evidence="1">
    <location>
        <begin position="240"/>
        <end position="251"/>
    </location>
</feature>
<accession>A0A0B5EK30</accession>
<feature type="compositionally biased region" description="Basic and acidic residues" evidence="1">
    <location>
        <begin position="99"/>
        <end position="108"/>
    </location>
</feature>
<name>A0A0B5EK30_STRA4</name>
<dbReference type="Pfam" id="PF13699">
    <property type="entry name" value="eCIS_core"/>
    <property type="match status" value="1"/>
</dbReference>
<keyword evidence="4" id="KW-1185">Reference proteome</keyword>
<feature type="compositionally biased region" description="Basic and acidic residues" evidence="1">
    <location>
        <begin position="1"/>
        <end position="12"/>
    </location>
</feature>
<sequence length="612" mass="64112">MRAQDQDKDRGGRPGAVRAPARPPLASPAAGLLALQRAAGNAALSRALDEERHEHGAGCGHQAVQRAAAEGHRHGPGCGHEGSRQQGVQRRMAPSGIERAAEERRDALAEATGKGGSSLAPHLLDKAQQAYRMPMDHVVVHNDAVAQRAAADFEARALTVGNHIVLGADKVDDETMFHELDHVRQQSQGEVAGRNDGSGVKVSHEGDDFERQSAANGRRVAQGAAPDLSMPGAPAVQRAAEPDRAEGRESVQRMPTSGGRVTKKKGKAKDGASVAAAIVSALVDNHGWEEHGGARDKTVHLPVKSANPPAHATSEGLKETKMGGMYHGSGGISDKRSFKPVPVEQALRWISTAAFNYLNDLGKQPEEVQAGVAGVDSAPVAPNTATLKKYELYISSNKDTANKALADLRGTKNTARAFLTDLLAKNAVTESSPNTQRMPFEKRHASKLASRLLGSAEGAERFGELLQALAGPVNIPEARAATGEDGLHAERRIMASAPEGSIPANRIAGVKRPCMVCYMELFVGDDSKRPGPFWPSKSSNIGIDDYTVAGAPALAARIDAAARAAGGTNVTLRVDCGGKERVDTGHGSESDSPASDSAGGRDSSPEAMDTAA</sequence>
<feature type="region of interest" description="Disordered" evidence="1">
    <location>
        <begin position="185"/>
        <end position="268"/>
    </location>
</feature>
<dbReference type="KEGG" id="sals:SLNWT_2287"/>
<evidence type="ECO:0000256" key="1">
    <source>
        <dbReference type="SAM" id="MobiDB-lite"/>
    </source>
</evidence>
<dbReference type="AlphaFoldDB" id="A0A0B5EK30"/>
<feature type="compositionally biased region" description="Basic and acidic residues" evidence="1">
    <location>
        <begin position="578"/>
        <end position="589"/>
    </location>
</feature>
<evidence type="ECO:0000259" key="2">
    <source>
        <dbReference type="Pfam" id="PF13699"/>
    </source>
</evidence>
<organism evidence="3 4">
    <name type="scientific">Streptomyces albus (strain ATCC 21838 / DSM 41398 / FERM P-419 / JCM 4703 / NBRC 107858)</name>
    <dbReference type="NCBI Taxonomy" id="1081613"/>
    <lineage>
        <taxon>Bacteria</taxon>
        <taxon>Bacillati</taxon>
        <taxon>Actinomycetota</taxon>
        <taxon>Actinomycetes</taxon>
        <taxon>Kitasatosporales</taxon>
        <taxon>Streptomycetaceae</taxon>
        <taxon>Streptomyces</taxon>
    </lineage>
</organism>
<gene>
    <name evidence="3" type="ORF">SLNWT_2287</name>
</gene>